<evidence type="ECO:0000259" key="1">
    <source>
        <dbReference type="Pfam" id="PF13860"/>
    </source>
</evidence>
<gene>
    <name evidence="2" type="ORF">CAL65_09195</name>
</gene>
<dbReference type="InterPro" id="IPR025965">
    <property type="entry name" value="FlgD/Vpr_Ig-like"/>
</dbReference>
<dbReference type="RefSeq" id="WP_181919314.1">
    <property type="nucleotide sequence ID" value="NZ_NFZV01000006.1"/>
</dbReference>
<proteinExistence type="predicted"/>
<reference evidence="3" key="1">
    <citation type="submission" date="2017-05" db="EMBL/GenBank/DDBJ databases">
        <authorList>
            <person name="Sharma S."/>
            <person name="Sidhu C."/>
            <person name="Pinnaka A.K."/>
        </authorList>
    </citation>
    <scope>NUCLEOTIDE SEQUENCE [LARGE SCALE GENOMIC DNA]</scope>
    <source>
        <strain evidence="3">AK93</strain>
    </source>
</reference>
<dbReference type="Gene3D" id="2.60.40.4070">
    <property type="match status" value="1"/>
</dbReference>
<protein>
    <recommendedName>
        <fullName evidence="1">FlgD/Vpr Ig-like domain-containing protein</fullName>
    </recommendedName>
</protein>
<accession>A0A3E0WZ39</accession>
<dbReference type="Proteomes" id="UP000256763">
    <property type="component" value="Unassembled WGS sequence"/>
</dbReference>
<evidence type="ECO:0000313" key="2">
    <source>
        <dbReference type="EMBL" id="RFA37451.1"/>
    </source>
</evidence>
<organism evidence="2 3">
    <name type="scientific">Alkalilimnicola ehrlichii</name>
    <dbReference type="NCBI Taxonomy" id="351052"/>
    <lineage>
        <taxon>Bacteria</taxon>
        <taxon>Pseudomonadati</taxon>
        <taxon>Pseudomonadota</taxon>
        <taxon>Gammaproteobacteria</taxon>
        <taxon>Chromatiales</taxon>
        <taxon>Ectothiorhodospiraceae</taxon>
        <taxon>Alkalilimnicola</taxon>
    </lineage>
</organism>
<name>A0A3E0WZ39_9GAMM</name>
<dbReference type="EMBL" id="NFZW01000007">
    <property type="protein sequence ID" value="RFA37451.1"/>
    <property type="molecule type" value="Genomic_DNA"/>
</dbReference>
<dbReference type="AlphaFoldDB" id="A0A3E0WZ39"/>
<dbReference type="Pfam" id="PF13860">
    <property type="entry name" value="FlgD_ig"/>
    <property type="match status" value="1"/>
</dbReference>
<keyword evidence="3" id="KW-1185">Reference proteome</keyword>
<evidence type="ECO:0000313" key="3">
    <source>
        <dbReference type="Proteomes" id="UP000256763"/>
    </source>
</evidence>
<comment type="caution">
    <text evidence="2">The sequence shown here is derived from an EMBL/GenBank/DDBJ whole genome shotgun (WGS) entry which is preliminary data.</text>
</comment>
<feature type="domain" description="FlgD/Vpr Ig-like" evidence="1">
    <location>
        <begin position="4"/>
        <end position="64"/>
    </location>
</feature>
<sequence>MDFDLTQAASVELTVSDATTGEVVAQRIYGGFSEGTNTLYWNLQGEAGEFVAPGVYRIGLTAVDANGSRSLTEYTLQRIYY</sequence>